<gene>
    <name evidence="2" type="ordered locus">Lcho_2950</name>
</gene>
<accession>B1XYH0</accession>
<dbReference type="InterPro" id="IPR011852">
    <property type="entry name" value="TRAP_TAXI"/>
</dbReference>
<dbReference type="PANTHER" id="PTHR42941:SF1">
    <property type="entry name" value="SLL1037 PROTEIN"/>
    <property type="match status" value="1"/>
</dbReference>
<keyword evidence="1" id="KW-0472">Membrane</keyword>
<organism evidence="2 3">
    <name type="scientific">Leptothrix cholodnii (strain ATCC 51168 / LMG 8142 / SP-6)</name>
    <name type="common">Leptothrix discophora (strain SP-6)</name>
    <dbReference type="NCBI Taxonomy" id="395495"/>
    <lineage>
        <taxon>Bacteria</taxon>
        <taxon>Pseudomonadati</taxon>
        <taxon>Pseudomonadota</taxon>
        <taxon>Betaproteobacteria</taxon>
        <taxon>Burkholderiales</taxon>
        <taxon>Sphaerotilaceae</taxon>
        <taxon>Leptothrix</taxon>
    </lineage>
</organism>
<keyword evidence="1" id="KW-1133">Transmembrane helix</keyword>
<dbReference type="PANTHER" id="PTHR42941">
    <property type="entry name" value="SLL1037 PROTEIN"/>
    <property type="match status" value="1"/>
</dbReference>
<evidence type="ECO:0000313" key="2">
    <source>
        <dbReference type="EMBL" id="ACB35215.1"/>
    </source>
</evidence>
<reference evidence="2 3" key="1">
    <citation type="submission" date="2008-03" db="EMBL/GenBank/DDBJ databases">
        <title>Complete sequence of Leptothrix cholodnii SP-6.</title>
        <authorList>
            <consortium name="US DOE Joint Genome Institute"/>
            <person name="Copeland A."/>
            <person name="Lucas S."/>
            <person name="Lapidus A."/>
            <person name="Glavina del Rio T."/>
            <person name="Dalin E."/>
            <person name="Tice H."/>
            <person name="Bruce D."/>
            <person name="Goodwin L."/>
            <person name="Pitluck S."/>
            <person name="Chertkov O."/>
            <person name="Brettin T."/>
            <person name="Detter J.C."/>
            <person name="Han C."/>
            <person name="Kuske C.R."/>
            <person name="Schmutz J."/>
            <person name="Larimer F."/>
            <person name="Land M."/>
            <person name="Hauser L."/>
            <person name="Kyrpides N."/>
            <person name="Lykidis A."/>
            <person name="Emerson D."/>
            <person name="Richardson P."/>
        </authorList>
    </citation>
    <scope>NUCLEOTIDE SEQUENCE [LARGE SCALE GENOMIC DNA]</scope>
    <source>
        <strain evidence="3">ATCC 51168 / LMG 8142 / SP-6</strain>
    </source>
</reference>
<feature type="transmembrane region" description="Helical" evidence="1">
    <location>
        <begin position="347"/>
        <end position="369"/>
    </location>
</feature>
<dbReference type="AlphaFoldDB" id="B1XYH0"/>
<dbReference type="STRING" id="395495.Lcho_2950"/>
<dbReference type="RefSeq" id="WP_012347969.1">
    <property type="nucleotide sequence ID" value="NC_010524.1"/>
</dbReference>
<keyword evidence="3" id="KW-1185">Reference proteome</keyword>
<evidence type="ECO:0000313" key="3">
    <source>
        <dbReference type="Proteomes" id="UP000001693"/>
    </source>
</evidence>
<dbReference type="Proteomes" id="UP000001693">
    <property type="component" value="Chromosome"/>
</dbReference>
<keyword evidence="1" id="KW-0812">Transmembrane</keyword>
<evidence type="ECO:0000256" key="1">
    <source>
        <dbReference type="SAM" id="Phobius"/>
    </source>
</evidence>
<dbReference type="OrthoDB" id="237270at2"/>
<dbReference type="eggNOG" id="COG2358">
    <property type="taxonomic scope" value="Bacteria"/>
</dbReference>
<dbReference type="Gene3D" id="3.40.190.10">
    <property type="entry name" value="Periplasmic binding protein-like II"/>
    <property type="match status" value="2"/>
</dbReference>
<dbReference type="HOGENOM" id="CLU_030939_0_0_4"/>
<feature type="transmembrane region" description="Helical" evidence="1">
    <location>
        <begin position="12"/>
        <end position="36"/>
    </location>
</feature>
<protein>
    <recommendedName>
        <fullName evidence="4">TRAP transporter solute receptor, TAXI family</fullName>
    </recommendedName>
</protein>
<name>B1XYH0_LEPCP</name>
<dbReference type="Pfam" id="PF16868">
    <property type="entry name" value="NMT1_3"/>
    <property type="match status" value="1"/>
</dbReference>
<dbReference type="EMBL" id="CP001013">
    <property type="protein sequence ID" value="ACB35215.1"/>
    <property type="molecule type" value="Genomic_DNA"/>
</dbReference>
<sequence length="445" mass="49641" precursor="true">MRKIKTTMLQIWDLLVTAGPVILLAALLLVLAYRFLNPTPPKTMVLATGPQQGAYAEFGKRYAASLARHGIAVELRETRGSQENLALLQQGAVDAAFVQGGADDVRELDEAPPEGLASLGNLFREPVWVFYREAAVHERKGRRTPDTLAQLDGWKINIGHEGSGVTNLMRRLIAANGLDLAKQRLGRLEPTPAVVELLAGRIDALALVSAPESALVRMLLITPGIRLLDFAQAEAYSRRVPQVGPVLLPRGVVDLARDLPKQDVRLLAANATLVVRDETHPALQQLLVQAAGRIHGEANWFQRKGEFPQAGASEFALAAEAQRFYETGTPLLQRYLPFWAANLVDRMWVVLVTIIAVLLPLSRVVPPLYTLRIRSRIFRWYGKLRDIEEQASREGRNQEDTKQLLEELAEVDARVERLPVPLSHAEELYALRSHIRLVRRRLQED</sequence>
<dbReference type="KEGG" id="lch:Lcho_2950"/>
<evidence type="ECO:0008006" key="4">
    <source>
        <dbReference type="Google" id="ProtNLM"/>
    </source>
</evidence>
<dbReference type="SUPFAM" id="SSF53850">
    <property type="entry name" value="Periplasmic binding protein-like II"/>
    <property type="match status" value="1"/>
</dbReference>
<proteinExistence type="predicted"/>